<dbReference type="GO" id="GO:0016790">
    <property type="term" value="F:thiolester hydrolase activity"/>
    <property type="evidence" value="ECO:0007669"/>
    <property type="project" value="UniProtKB-ARBA"/>
</dbReference>
<dbReference type="Pfam" id="PF03061">
    <property type="entry name" value="4HBT"/>
    <property type="match status" value="1"/>
</dbReference>
<dbReference type="PATRIC" id="fig|1579979.3.peg.2787"/>
<dbReference type="CDD" id="cd03443">
    <property type="entry name" value="PaaI_thioesterase"/>
    <property type="match status" value="1"/>
</dbReference>
<name>A0A0K0XZI8_9GAMM</name>
<dbReference type="EMBL" id="CP012154">
    <property type="protein sequence ID" value="AKS43085.1"/>
    <property type="molecule type" value="Genomic_DNA"/>
</dbReference>
<dbReference type="InterPro" id="IPR006683">
    <property type="entry name" value="Thioestr_dom"/>
</dbReference>
<proteinExistence type="predicted"/>
<sequence length="155" mass="17202">MQEPRCLQETYAPHNACFGCGPSNEKGLRIRSFVQGDKVVADWTPEPHHEAFPGVLNGGIIGSLLDCHCNWTAAWHLMDSQGLERPPCTVTMEYTIKLRRPTPTDGPLHLEAWVVESDGKVVTVEGQLFAGDKLCDHCVGKFVAVEPGHPAYHRW</sequence>
<gene>
    <name evidence="1" type="ORF">WM2015_2727</name>
</gene>
<dbReference type="Gene3D" id="3.10.129.10">
    <property type="entry name" value="Hotdog Thioesterase"/>
    <property type="match status" value="1"/>
</dbReference>
<accession>A0A0K0XZI8</accession>
<dbReference type="Proteomes" id="UP000066624">
    <property type="component" value="Chromosome"/>
</dbReference>
<dbReference type="OrthoDB" id="9792301at2"/>
<dbReference type="SUPFAM" id="SSF54637">
    <property type="entry name" value="Thioesterase/thiol ester dehydrase-isomerase"/>
    <property type="match status" value="1"/>
</dbReference>
<dbReference type="InterPro" id="IPR029069">
    <property type="entry name" value="HotDog_dom_sf"/>
</dbReference>
<dbReference type="RefSeq" id="WP_049726595.1">
    <property type="nucleotide sequence ID" value="NZ_CP012154.1"/>
</dbReference>
<evidence type="ECO:0000313" key="1">
    <source>
        <dbReference type="EMBL" id="AKS43085.1"/>
    </source>
</evidence>
<reference evidence="1 2" key="1">
    <citation type="submission" date="2015-07" db="EMBL/GenBank/DDBJ databases">
        <authorList>
            <person name="Noorani M."/>
        </authorList>
    </citation>
    <scope>NUCLEOTIDE SEQUENCE [LARGE SCALE GENOMIC DNA]</scope>
    <source>
        <strain evidence="1 2">KCTC 42284</strain>
    </source>
</reference>
<evidence type="ECO:0000313" key="2">
    <source>
        <dbReference type="Proteomes" id="UP000066624"/>
    </source>
</evidence>
<keyword evidence="2" id="KW-1185">Reference proteome</keyword>
<protein>
    <submittedName>
        <fullName evidence="1">Thioesterase family protein</fullName>
    </submittedName>
</protein>
<organism evidence="1 2">
    <name type="scientific">Wenzhouxiangella marina</name>
    <dbReference type="NCBI Taxonomy" id="1579979"/>
    <lineage>
        <taxon>Bacteria</taxon>
        <taxon>Pseudomonadati</taxon>
        <taxon>Pseudomonadota</taxon>
        <taxon>Gammaproteobacteria</taxon>
        <taxon>Chromatiales</taxon>
        <taxon>Wenzhouxiangellaceae</taxon>
        <taxon>Wenzhouxiangella</taxon>
    </lineage>
</organism>
<dbReference type="STRING" id="1579979.WM2015_2727"/>
<dbReference type="KEGG" id="wma:WM2015_2727"/>
<dbReference type="AlphaFoldDB" id="A0A0K0XZI8"/>